<dbReference type="AlphaFoldDB" id="A0A2G9Q1L0"/>
<evidence type="ECO:0000313" key="2">
    <source>
        <dbReference type="EMBL" id="PIO09450.1"/>
    </source>
</evidence>
<feature type="chain" id="PRO_5013553706" evidence="1">
    <location>
        <begin position="22"/>
        <end position="52"/>
    </location>
</feature>
<evidence type="ECO:0000313" key="3">
    <source>
        <dbReference type="Proteomes" id="UP000228934"/>
    </source>
</evidence>
<keyword evidence="1" id="KW-0732">Signal</keyword>
<protein>
    <submittedName>
        <fullName evidence="2">Uncharacterized protein</fullName>
    </submittedName>
</protein>
<accession>A0A2G9Q1L0</accession>
<sequence length="52" mass="6006">MPWVFVVPNFLVFFMSICSKAKFGRGTQCVNMCYLPSREINRRVLGVQPLPQ</sequence>
<keyword evidence="3" id="KW-1185">Reference proteome</keyword>
<proteinExistence type="predicted"/>
<gene>
    <name evidence="2" type="ORF">AB205_0187900</name>
</gene>
<organism evidence="2 3">
    <name type="scientific">Aquarana catesbeiana</name>
    <name type="common">American bullfrog</name>
    <name type="synonym">Rana catesbeiana</name>
    <dbReference type="NCBI Taxonomy" id="8400"/>
    <lineage>
        <taxon>Eukaryota</taxon>
        <taxon>Metazoa</taxon>
        <taxon>Chordata</taxon>
        <taxon>Craniata</taxon>
        <taxon>Vertebrata</taxon>
        <taxon>Euteleostomi</taxon>
        <taxon>Amphibia</taxon>
        <taxon>Batrachia</taxon>
        <taxon>Anura</taxon>
        <taxon>Neobatrachia</taxon>
        <taxon>Ranoidea</taxon>
        <taxon>Ranidae</taxon>
        <taxon>Aquarana</taxon>
    </lineage>
</organism>
<dbReference type="EMBL" id="KZ370047">
    <property type="protein sequence ID" value="PIO09450.1"/>
    <property type="molecule type" value="Genomic_DNA"/>
</dbReference>
<dbReference type="Proteomes" id="UP000228934">
    <property type="component" value="Unassembled WGS sequence"/>
</dbReference>
<evidence type="ECO:0000256" key="1">
    <source>
        <dbReference type="SAM" id="SignalP"/>
    </source>
</evidence>
<reference evidence="3" key="1">
    <citation type="journal article" date="2017" name="Nat. Commun.">
        <title>The North American bullfrog draft genome provides insight into hormonal regulation of long noncoding RNA.</title>
        <authorList>
            <person name="Hammond S.A."/>
            <person name="Warren R.L."/>
            <person name="Vandervalk B.P."/>
            <person name="Kucuk E."/>
            <person name="Khan H."/>
            <person name="Gibb E.A."/>
            <person name="Pandoh P."/>
            <person name="Kirk H."/>
            <person name="Zhao Y."/>
            <person name="Jones M."/>
            <person name="Mungall A.J."/>
            <person name="Coope R."/>
            <person name="Pleasance S."/>
            <person name="Moore R.A."/>
            <person name="Holt R.A."/>
            <person name="Round J.M."/>
            <person name="Ohora S."/>
            <person name="Walle B.V."/>
            <person name="Veldhoen N."/>
            <person name="Helbing C.C."/>
            <person name="Birol I."/>
        </authorList>
    </citation>
    <scope>NUCLEOTIDE SEQUENCE [LARGE SCALE GENOMIC DNA]</scope>
</reference>
<feature type="signal peptide" evidence="1">
    <location>
        <begin position="1"/>
        <end position="21"/>
    </location>
</feature>
<name>A0A2G9Q1L0_AQUCT</name>